<feature type="modified residue" description="N6-(pyridoxal phosphate)lysine" evidence="8">
    <location>
        <position position="209"/>
    </location>
</feature>
<dbReference type="GO" id="GO:0005737">
    <property type="term" value="C:cytoplasm"/>
    <property type="evidence" value="ECO:0007669"/>
    <property type="project" value="TreeGrafter"/>
</dbReference>
<comment type="cofactor">
    <cofactor evidence="1 9">
        <name>pyridoxal 5'-phosphate</name>
        <dbReference type="ChEBI" id="CHEBI:597326"/>
    </cofactor>
</comment>
<evidence type="ECO:0000256" key="7">
    <source>
        <dbReference type="ARBA" id="ARBA00029853"/>
    </source>
</evidence>
<dbReference type="PANTHER" id="PTHR11808:SF15">
    <property type="entry name" value="CYSTATHIONINE GAMMA-LYASE"/>
    <property type="match status" value="1"/>
</dbReference>
<evidence type="ECO:0000256" key="6">
    <source>
        <dbReference type="ARBA" id="ARBA00023192"/>
    </source>
</evidence>
<keyword evidence="6" id="KW-0198">Cysteine biosynthesis</keyword>
<evidence type="ECO:0000256" key="4">
    <source>
        <dbReference type="ARBA" id="ARBA00012085"/>
    </source>
</evidence>
<dbReference type="GO" id="GO:0019346">
    <property type="term" value="P:transsulfuration"/>
    <property type="evidence" value="ECO:0007669"/>
    <property type="project" value="InterPro"/>
</dbReference>
<keyword evidence="11" id="KW-1185">Reference proteome</keyword>
<evidence type="ECO:0000256" key="2">
    <source>
        <dbReference type="ARBA" id="ARBA00005038"/>
    </source>
</evidence>
<keyword evidence="5 8" id="KW-0663">Pyridoxal phosphate</keyword>
<sequence>MTVDSSLNYSFGTRAIHVGASVDATTGAVIEPISLSTTFGQSEPSKPLGIYEYSRSANPNRDNFEQAVASLESAKFAVALSSGSATTALIVQSLAVGSHIISGGDVYGGTHRYFTKVANHHGVEASFVENLETDLEATLRPNTRLVWVETPSNPTLKITDIAKVKQILLNHQSKTGNKVILVVDNTFLSPYISNPLKFGADVVVHSVTKYINGHSDVVMGVLATSDSELHDRFRFLQNAIGSIPSPFDSWLAHRGLKTLHLRLRQASYSAQKIAEFLQSKIAHDGSVLHVNYPGLFTHKNYDVVLRQHRDGLGGGMISFRIKGGSKAASVFTSSTKLFTLAESLGGIESLIEVPAIMTHGGIPKEEREANGVFDDLVRISVGIEDTDDLIEDIQQALKKASH</sequence>
<dbReference type="Gene3D" id="3.40.640.10">
    <property type="entry name" value="Type I PLP-dependent aspartate aminotransferase-like (Major domain)"/>
    <property type="match status" value="1"/>
</dbReference>
<dbReference type="RefSeq" id="XP_049178086.1">
    <property type="nucleotide sequence ID" value="XM_049326395.1"/>
</dbReference>
<gene>
    <name evidence="10" type="ORF">KGF56_004907</name>
</gene>
<evidence type="ECO:0000256" key="1">
    <source>
        <dbReference type="ARBA" id="ARBA00001933"/>
    </source>
</evidence>
<evidence type="ECO:0000256" key="5">
    <source>
        <dbReference type="ARBA" id="ARBA00022898"/>
    </source>
</evidence>
<dbReference type="Pfam" id="PF01053">
    <property type="entry name" value="Cys_Met_Meta_PP"/>
    <property type="match status" value="1"/>
</dbReference>
<proteinExistence type="inferred from homology"/>
<dbReference type="InterPro" id="IPR000277">
    <property type="entry name" value="Cys/Met-Metab_PyrdxlP-dep_enz"/>
</dbReference>
<comment type="pathway">
    <text evidence="2">Amino-acid biosynthesis; L-cysteine biosynthesis; L-cysteine from L-homocysteine and L-serine: step 2/2.</text>
</comment>
<evidence type="ECO:0000313" key="10">
    <source>
        <dbReference type="EMBL" id="KAI3402337.1"/>
    </source>
</evidence>
<dbReference type="SUPFAM" id="SSF53383">
    <property type="entry name" value="PLP-dependent transferases"/>
    <property type="match status" value="1"/>
</dbReference>
<dbReference type="GO" id="GO:0030170">
    <property type="term" value="F:pyridoxal phosphate binding"/>
    <property type="evidence" value="ECO:0007669"/>
    <property type="project" value="InterPro"/>
</dbReference>
<dbReference type="Gene3D" id="3.90.1150.10">
    <property type="entry name" value="Aspartate Aminotransferase, domain 1"/>
    <property type="match status" value="1"/>
</dbReference>
<comment type="caution">
    <text evidence="10">The sequence shown here is derived from an EMBL/GenBank/DDBJ whole genome shotgun (WGS) entry which is preliminary data.</text>
</comment>
<dbReference type="InterPro" id="IPR015421">
    <property type="entry name" value="PyrdxlP-dep_Trfase_major"/>
</dbReference>
<dbReference type="PANTHER" id="PTHR11808">
    <property type="entry name" value="TRANS-SULFURATION ENZYME FAMILY MEMBER"/>
    <property type="match status" value="1"/>
</dbReference>
<dbReference type="GeneID" id="73382520"/>
<name>A0AAI9STH2_9ASCO</name>
<reference evidence="10" key="1">
    <citation type="journal article" date="2022" name="DNA Res.">
        <title>Genome analysis of five recently described species of the CUG-Ser clade uncovers Candida theae as a new hybrid lineage with pathogenic potential in the Candida parapsilosis species complex.</title>
        <authorList>
            <person name="Mixao V."/>
            <person name="Del Olmo V."/>
            <person name="Hegedusova E."/>
            <person name="Saus E."/>
            <person name="Pryszcz L."/>
            <person name="Cillingova A."/>
            <person name="Nosek J."/>
            <person name="Gabaldon T."/>
        </authorList>
    </citation>
    <scope>NUCLEOTIDE SEQUENCE</scope>
    <source>
        <strain evidence="10">CBS 10844</strain>
    </source>
</reference>
<evidence type="ECO:0000256" key="8">
    <source>
        <dbReference type="PIRSR" id="PIRSR001434-2"/>
    </source>
</evidence>
<dbReference type="PIRSF" id="PIRSF001434">
    <property type="entry name" value="CGS"/>
    <property type="match status" value="1"/>
</dbReference>
<dbReference type="GO" id="GO:0019343">
    <property type="term" value="P:cysteine biosynthetic process via cystathionine"/>
    <property type="evidence" value="ECO:0007669"/>
    <property type="project" value="TreeGrafter"/>
</dbReference>
<organism evidence="10 11">
    <name type="scientific">Candida oxycetoniae</name>
    <dbReference type="NCBI Taxonomy" id="497107"/>
    <lineage>
        <taxon>Eukaryota</taxon>
        <taxon>Fungi</taxon>
        <taxon>Dikarya</taxon>
        <taxon>Ascomycota</taxon>
        <taxon>Saccharomycotina</taxon>
        <taxon>Pichiomycetes</taxon>
        <taxon>Debaryomycetaceae</taxon>
        <taxon>Candida/Lodderomyces clade</taxon>
        <taxon>Candida</taxon>
    </lineage>
</organism>
<dbReference type="InterPro" id="IPR015422">
    <property type="entry name" value="PyrdxlP-dep_Trfase_small"/>
</dbReference>
<evidence type="ECO:0000256" key="9">
    <source>
        <dbReference type="RuleBase" id="RU362118"/>
    </source>
</evidence>
<dbReference type="Proteomes" id="UP001202479">
    <property type="component" value="Unassembled WGS sequence"/>
</dbReference>
<dbReference type="GO" id="GO:0004123">
    <property type="term" value="F:cystathionine gamma-lyase activity"/>
    <property type="evidence" value="ECO:0007669"/>
    <property type="project" value="TreeGrafter"/>
</dbReference>
<dbReference type="CDD" id="cd00614">
    <property type="entry name" value="CGS_like"/>
    <property type="match status" value="1"/>
</dbReference>
<dbReference type="InterPro" id="IPR015424">
    <property type="entry name" value="PyrdxlP-dep_Trfase"/>
</dbReference>
<evidence type="ECO:0000256" key="3">
    <source>
        <dbReference type="ARBA" id="ARBA00009077"/>
    </source>
</evidence>
<protein>
    <recommendedName>
        <fullName evidence="4">cystathionine gamma-lyase</fullName>
        <ecNumber evidence="4">4.4.1.1</ecNumber>
    </recommendedName>
    <alternativeName>
        <fullName evidence="7">Gamma-cystathionase</fullName>
    </alternativeName>
</protein>
<comment type="similarity">
    <text evidence="3 9">Belongs to the trans-sulfuration enzymes family.</text>
</comment>
<dbReference type="EMBL" id="JAHUZD010000150">
    <property type="protein sequence ID" value="KAI3402337.1"/>
    <property type="molecule type" value="Genomic_DNA"/>
</dbReference>
<dbReference type="EC" id="4.4.1.1" evidence="4"/>
<accession>A0AAI9STH2</accession>
<keyword evidence="6" id="KW-0028">Amino-acid biosynthesis</keyword>
<dbReference type="AlphaFoldDB" id="A0AAI9STH2"/>
<dbReference type="FunFam" id="3.40.640.10:FF:000043">
    <property type="entry name" value="Cystathionine gamma-lyase"/>
    <property type="match status" value="1"/>
</dbReference>
<evidence type="ECO:0000313" key="11">
    <source>
        <dbReference type="Proteomes" id="UP001202479"/>
    </source>
</evidence>